<name>A0A365Y174_9BACT</name>
<dbReference type="PROSITE" id="PS51257">
    <property type="entry name" value="PROKAR_LIPOPROTEIN"/>
    <property type="match status" value="1"/>
</dbReference>
<accession>A0A365Y174</accession>
<gene>
    <name evidence="1" type="ORF">DF182_05170</name>
</gene>
<comment type="caution">
    <text evidence="1">The sequence shown here is derived from an EMBL/GenBank/DDBJ whole genome shotgun (WGS) entry which is preliminary data.</text>
</comment>
<evidence type="ECO:0000313" key="2">
    <source>
        <dbReference type="Proteomes" id="UP000253410"/>
    </source>
</evidence>
<dbReference type="Proteomes" id="UP000253410">
    <property type="component" value="Unassembled WGS sequence"/>
</dbReference>
<evidence type="ECO:0000313" key="1">
    <source>
        <dbReference type="EMBL" id="RBL91991.1"/>
    </source>
</evidence>
<proteinExistence type="predicted"/>
<dbReference type="AlphaFoldDB" id="A0A365Y174"/>
<protein>
    <submittedName>
        <fullName evidence="1">Uncharacterized protein</fullName>
    </submittedName>
</protein>
<organism evidence="1 2">
    <name type="scientific">Chitinophaga flava</name>
    <dbReference type="NCBI Taxonomy" id="2259036"/>
    <lineage>
        <taxon>Bacteria</taxon>
        <taxon>Pseudomonadati</taxon>
        <taxon>Bacteroidota</taxon>
        <taxon>Chitinophagia</taxon>
        <taxon>Chitinophagales</taxon>
        <taxon>Chitinophagaceae</taxon>
        <taxon>Chitinophaga</taxon>
    </lineage>
</organism>
<sequence>MKKVSLKTIPVLLTTILSCYHAKGQTLCNCTRFLINNAVDDRTTALQVNGGLKITDGFLKAGHGVLIKENNGNYACNGFTTSFAFAQIYANITFLHQSIHVLFSV</sequence>
<reference evidence="1 2" key="1">
    <citation type="submission" date="2018-05" db="EMBL/GenBank/DDBJ databases">
        <title>Chitinophaga sp. K3CV102501T nov., isolated from isolated from a monsoon evergreen broad-leaved forest soil.</title>
        <authorList>
            <person name="Lv Y."/>
        </authorList>
    </citation>
    <scope>NUCLEOTIDE SEQUENCE [LARGE SCALE GENOMIC DNA]</scope>
    <source>
        <strain evidence="1 2">GDMCC 1.1325</strain>
    </source>
</reference>
<dbReference type="RefSeq" id="WP_147243349.1">
    <property type="nucleotide sequence ID" value="NZ_QFFJ01000001.1"/>
</dbReference>
<keyword evidence="2" id="KW-1185">Reference proteome</keyword>
<dbReference type="EMBL" id="QFFJ01000001">
    <property type="protein sequence ID" value="RBL91991.1"/>
    <property type="molecule type" value="Genomic_DNA"/>
</dbReference>